<dbReference type="STRING" id="156994.SAMN04488028_10729"/>
<dbReference type="Gene3D" id="2.40.30.90">
    <property type="entry name" value="Bacterial fluorinating enzyme like"/>
    <property type="match status" value="1"/>
</dbReference>
<dbReference type="EMBL" id="FRAA01000007">
    <property type="protein sequence ID" value="SHK66009.1"/>
    <property type="molecule type" value="Genomic_DNA"/>
</dbReference>
<evidence type="ECO:0000259" key="3">
    <source>
        <dbReference type="Pfam" id="PF01887"/>
    </source>
</evidence>
<dbReference type="PANTHER" id="PTHR35092:SF1">
    <property type="entry name" value="CHLORINASE MJ1651"/>
    <property type="match status" value="1"/>
</dbReference>
<dbReference type="SUPFAM" id="SSF101852">
    <property type="entry name" value="Bacterial fluorinating enzyme, C-terminal domain"/>
    <property type="match status" value="1"/>
</dbReference>
<protein>
    <recommendedName>
        <fullName evidence="7">S-adenosyl-l-methionine hydroxide adenosyltransferase</fullName>
    </recommendedName>
</protein>
<comment type="similarity">
    <text evidence="2">Belongs to the SAM hydrolase / SAM-dependent halogenase family.</text>
</comment>
<evidence type="ECO:0000256" key="1">
    <source>
        <dbReference type="ARBA" id="ARBA00022691"/>
    </source>
</evidence>
<dbReference type="PIRSF" id="PIRSF006779">
    <property type="entry name" value="UCP006779"/>
    <property type="match status" value="1"/>
</dbReference>
<dbReference type="PANTHER" id="PTHR35092">
    <property type="entry name" value="CHLORINASE MJ1651"/>
    <property type="match status" value="1"/>
</dbReference>
<dbReference type="Proteomes" id="UP000184474">
    <property type="component" value="Unassembled WGS sequence"/>
</dbReference>
<dbReference type="Pfam" id="PF01887">
    <property type="entry name" value="SAM_HAT_N"/>
    <property type="match status" value="1"/>
</dbReference>
<reference evidence="6" key="1">
    <citation type="submission" date="2016-11" db="EMBL/GenBank/DDBJ databases">
        <authorList>
            <person name="Varghese N."/>
            <person name="Submissions S."/>
        </authorList>
    </citation>
    <scope>NUCLEOTIDE SEQUENCE [LARGE SCALE GENOMIC DNA]</scope>
    <source>
        <strain evidence="6">DSM 26134</strain>
    </source>
</reference>
<dbReference type="InterPro" id="IPR023228">
    <property type="entry name" value="SAM_OH_AdoTrfase_N_sf"/>
</dbReference>
<feature type="domain" description="S-adenosyl-l-methionine hydroxide adenosyltransferase N-terminal" evidence="3">
    <location>
        <begin position="4"/>
        <end position="141"/>
    </location>
</feature>
<evidence type="ECO:0000256" key="2">
    <source>
        <dbReference type="ARBA" id="ARBA00024035"/>
    </source>
</evidence>
<dbReference type="InterPro" id="IPR002747">
    <property type="entry name" value="SAM_OH_AdoTrfase"/>
</dbReference>
<organism evidence="5 6">
    <name type="scientific">Reichenbachiella agariperforans</name>
    <dbReference type="NCBI Taxonomy" id="156994"/>
    <lineage>
        <taxon>Bacteria</taxon>
        <taxon>Pseudomonadati</taxon>
        <taxon>Bacteroidota</taxon>
        <taxon>Cytophagia</taxon>
        <taxon>Cytophagales</taxon>
        <taxon>Reichenbachiellaceae</taxon>
        <taxon>Reichenbachiella</taxon>
    </lineage>
</organism>
<sequence length="257" mass="28080">MAIVTFLSDFGLSDHYVAAVKASVLRGLPTAVIVDISHQVEVGDMGHAAYLLSSVFRDFPVGTVHIIGVSNSNERRPRSVVVEIEGHYFIGEDSGVFSLLSEQPATRMIALGGSMGTFAAQEVFGPVAARLASGEALEEVGTEISAINKYMPTRAKATKQQIAGNIVRVDHYGNLITNIMKHDFEAIMQINKYCPYEINFRREKIGIIHDHFFDVGPGECFVVFDSSGRLQIGILQGNGSELLGLMVNDQVFLDFKI</sequence>
<dbReference type="SUPFAM" id="SSF102522">
    <property type="entry name" value="Bacterial fluorinating enzyme, N-terminal domain"/>
    <property type="match status" value="1"/>
</dbReference>
<name>A0A1M6UA21_REIAG</name>
<keyword evidence="6" id="KW-1185">Reference proteome</keyword>
<feature type="domain" description="S-adenosyl-l-methionine hydroxide adenosyltransferase C-terminal" evidence="4">
    <location>
        <begin position="164"/>
        <end position="251"/>
    </location>
</feature>
<dbReference type="InterPro" id="IPR046469">
    <property type="entry name" value="SAM_HAT_N"/>
</dbReference>
<dbReference type="InterPro" id="IPR046470">
    <property type="entry name" value="SAM_HAT_C"/>
</dbReference>
<evidence type="ECO:0000313" key="6">
    <source>
        <dbReference type="Proteomes" id="UP000184474"/>
    </source>
</evidence>
<dbReference type="Gene3D" id="3.40.50.10790">
    <property type="entry name" value="S-adenosyl-l-methionine hydroxide adenosyltransferase, N-terminal"/>
    <property type="match status" value="1"/>
</dbReference>
<keyword evidence="1" id="KW-0949">S-adenosyl-L-methionine</keyword>
<dbReference type="RefSeq" id="WP_073124135.1">
    <property type="nucleotide sequence ID" value="NZ_FRAA01000007.1"/>
</dbReference>
<evidence type="ECO:0000313" key="5">
    <source>
        <dbReference type="EMBL" id="SHK66009.1"/>
    </source>
</evidence>
<dbReference type="AlphaFoldDB" id="A0A1M6UA21"/>
<accession>A0A1M6UA21</accession>
<gene>
    <name evidence="5" type="ORF">SAMN04488028_10729</name>
</gene>
<evidence type="ECO:0008006" key="7">
    <source>
        <dbReference type="Google" id="ProtNLM"/>
    </source>
</evidence>
<dbReference type="InterPro" id="IPR023227">
    <property type="entry name" value="SAM_OH_AdoTrfase_C_sf"/>
</dbReference>
<proteinExistence type="inferred from homology"/>
<evidence type="ECO:0000259" key="4">
    <source>
        <dbReference type="Pfam" id="PF20257"/>
    </source>
</evidence>
<dbReference type="Pfam" id="PF20257">
    <property type="entry name" value="SAM_HAT_C"/>
    <property type="match status" value="1"/>
</dbReference>